<accession>A0A117I061</accession>
<dbReference type="Proteomes" id="UP000069697">
    <property type="component" value="Unassembled WGS sequence"/>
</dbReference>
<evidence type="ECO:0000259" key="3">
    <source>
        <dbReference type="Pfam" id="PF12146"/>
    </source>
</evidence>
<evidence type="ECO:0000259" key="2">
    <source>
        <dbReference type="Pfam" id="PF07833"/>
    </source>
</evidence>
<feature type="domain" description="Serine aminopeptidase S33" evidence="3">
    <location>
        <begin position="274"/>
        <end position="496"/>
    </location>
</feature>
<dbReference type="RefSeq" id="WP_235599345.1">
    <property type="nucleotide sequence ID" value="NZ_BCNV01000001.1"/>
</dbReference>
<reference evidence="5" key="2">
    <citation type="submission" date="2016-01" db="EMBL/GenBank/DDBJ databases">
        <title>Draft Genome Sequence of Paenibacillus amylolyticus Heshi-A3 that Was Isolated from Fermented Rice Bran with Aging Salted Mackerel, Which Was Named Heshiko as Traditional Fermented Seafood in Japan.</title>
        <authorList>
            <person name="Akuzawa S."/>
            <person name="Nakagawa J."/>
            <person name="Kanekatsu T."/>
            <person name="Kubota E."/>
            <person name="Ohtake R."/>
            <person name="Suzuki T."/>
            <person name="Kanesaki Y."/>
        </authorList>
    </citation>
    <scope>NUCLEOTIDE SEQUENCE [LARGE SCALE GENOMIC DNA]</scope>
    <source>
        <strain evidence="5">Heshi-A3</strain>
    </source>
</reference>
<dbReference type="SUPFAM" id="SSF55383">
    <property type="entry name" value="Copper amine oxidase, domain N"/>
    <property type="match status" value="1"/>
</dbReference>
<gene>
    <name evidence="4" type="ORF">PAHA3_0182</name>
</gene>
<dbReference type="Pfam" id="PF07833">
    <property type="entry name" value="Cu_amine_oxidN1"/>
    <property type="match status" value="1"/>
</dbReference>
<keyword evidence="1" id="KW-0732">Signal</keyword>
<dbReference type="InterPro" id="IPR029058">
    <property type="entry name" value="AB_hydrolase_fold"/>
</dbReference>
<evidence type="ECO:0000313" key="5">
    <source>
        <dbReference type="Proteomes" id="UP000069697"/>
    </source>
</evidence>
<proteinExistence type="predicted"/>
<comment type="caution">
    <text evidence="4">The sequence shown here is derived from an EMBL/GenBank/DDBJ whole genome shotgun (WGS) entry which is preliminary data.</text>
</comment>
<dbReference type="Gene3D" id="3.30.457.10">
    <property type="entry name" value="Copper amine oxidase-like, N-terminal domain"/>
    <property type="match status" value="1"/>
</dbReference>
<dbReference type="SUPFAM" id="SSF53474">
    <property type="entry name" value="alpha/beta-Hydrolases"/>
    <property type="match status" value="1"/>
</dbReference>
<protein>
    <submittedName>
        <fullName evidence="4">Hydrolase</fullName>
    </submittedName>
</protein>
<dbReference type="PANTHER" id="PTHR43265:SF1">
    <property type="entry name" value="ESTERASE ESTD"/>
    <property type="match status" value="1"/>
</dbReference>
<reference evidence="4 5" key="1">
    <citation type="journal article" date="2016" name="Genome Announc.">
        <title>Draft Genome Sequence of Paenibacillus amylolyticus Heshi-A3, Isolated from Fermented Rice Bran in a Japanese Fermented Seafood Dish.</title>
        <authorList>
            <person name="Akuzawa S."/>
            <person name="Nagaoka J."/>
            <person name="Kanekatsu M."/>
            <person name="Kubota E."/>
            <person name="Ohtake R."/>
            <person name="Suzuki T."/>
            <person name="Kanesaki Y."/>
        </authorList>
    </citation>
    <scope>NUCLEOTIDE SEQUENCE [LARGE SCALE GENOMIC DNA]</scope>
    <source>
        <strain evidence="4 5">Heshi-A3</strain>
    </source>
</reference>
<dbReference type="InterPro" id="IPR036582">
    <property type="entry name" value="Mao_N_sf"/>
</dbReference>
<dbReference type="Gene3D" id="3.40.50.1820">
    <property type="entry name" value="alpha/beta hydrolase"/>
    <property type="match status" value="1"/>
</dbReference>
<dbReference type="AlphaFoldDB" id="A0A117I061"/>
<dbReference type="InterPro" id="IPR012854">
    <property type="entry name" value="Cu_amine_oxidase-like_N"/>
</dbReference>
<evidence type="ECO:0000256" key="1">
    <source>
        <dbReference type="SAM" id="SignalP"/>
    </source>
</evidence>
<feature type="domain" description="Copper amine oxidase-like N-terminal" evidence="2">
    <location>
        <begin position="35"/>
        <end position="111"/>
    </location>
</feature>
<dbReference type="GO" id="GO:0008236">
    <property type="term" value="F:serine-type peptidase activity"/>
    <property type="evidence" value="ECO:0007669"/>
    <property type="project" value="InterPro"/>
</dbReference>
<dbReference type="PANTHER" id="PTHR43265">
    <property type="entry name" value="ESTERASE ESTD"/>
    <property type="match status" value="1"/>
</dbReference>
<organism evidence="4 5">
    <name type="scientific">Paenibacillus amylolyticus</name>
    <dbReference type="NCBI Taxonomy" id="1451"/>
    <lineage>
        <taxon>Bacteria</taxon>
        <taxon>Bacillati</taxon>
        <taxon>Bacillota</taxon>
        <taxon>Bacilli</taxon>
        <taxon>Bacillales</taxon>
        <taxon>Paenibacillaceae</taxon>
        <taxon>Paenibacillus</taxon>
    </lineage>
</organism>
<feature type="signal peptide" evidence="1">
    <location>
        <begin position="1"/>
        <end position="27"/>
    </location>
</feature>
<name>A0A117I061_PAEAM</name>
<keyword evidence="4" id="KW-0378">Hydrolase</keyword>
<dbReference type="GO" id="GO:0006508">
    <property type="term" value="P:proteolysis"/>
    <property type="evidence" value="ECO:0007669"/>
    <property type="project" value="InterPro"/>
</dbReference>
<evidence type="ECO:0000313" key="4">
    <source>
        <dbReference type="EMBL" id="GAS80118.1"/>
    </source>
</evidence>
<dbReference type="InterPro" id="IPR022742">
    <property type="entry name" value="Hydrolase_4"/>
</dbReference>
<dbReference type="GO" id="GO:0052689">
    <property type="term" value="F:carboxylic ester hydrolase activity"/>
    <property type="evidence" value="ECO:0007669"/>
    <property type="project" value="TreeGrafter"/>
</dbReference>
<sequence length="530" mass="57957">MMNHWKKLLLSLSFVCLILPVTAISAAAEKPAGSENLVPIREIAEKNGAEVSWQKKSGEITIRKNELTIVVKIGEKKAIVNGQVIALNNPVQLTKGVTFMDGEFLTETLKAAPEDIFISLISEGDGMEAAKYVHTSVSGVLSPTLLSQLWGALEGQNGKITSKAIAKHVENNTVHRNVTYTFKTALTRLNITVRMNDNELVDDLYIAAATPDVYQKPSYDDPSAYTEQDITVGQGDLALPGTLTLPKGEGPFPVVILVHGSGPSNQDAAIGGAKPFRDLAVGLASQGVAVLRYDKVTYEHTYKVASQPKFTLKQESVDQVTDAVELLKKNTHIDSTAIFVAGHSQGGFALPLILAEDKQHDIAGSILLAAPSSSFVDVLTEQQDELVDRMKQLGLDTEIIQGQADFYKNAAAIVKDPKYSKDHLPEAFPLQPAYWWFEQKDYVPAELAKTQNIPMLIIQGENDVQVSMNQFENWKSALQGHSNVTYNSYPKVNHLLSSYDGLSIGQEYAEPSNVSKVIIDDIAKWVLKVE</sequence>
<dbReference type="InterPro" id="IPR053145">
    <property type="entry name" value="AB_hydrolase_Est10"/>
</dbReference>
<dbReference type="EMBL" id="BCNV01000001">
    <property type="protein sequence ID" value="GAS80118.1"/>
    <property type="molecule type" value="Genomic_DNA"/>
</dbReference>
<feature type="chain" id="PRO_5007148385" evidence="1">
    <location>
        <begin position="28"/>
        <end position="530"/>
    </location>
</feature>
<dbReference type="Pfam" id="PF12146">
    <property type="entry name" value="Hydrolase_4"/>
    <property type="match status" value="1"/>
</dbReference>